<comment type="caution">
    <text evidence="1">The sequence shown here is derived from an EMBL/GenBank/DDBJ whole genome shotgun (WGS) entry which is preliminary data.</text>
</comment>
<protein>
    <recommendedName>
        <fullName evidence="3">Dipeptidylpeptidase IV N-terminal domain-containing protein</fullName>
    </recommendedName>
</protein>
<dbReference type="Gene3D" id="2.120.10.30">
    <property type="entry name" value="TolB, C-terminal domain"/>
    <property type="match status" value="1"/>
</dbReference>
<reference evidence="2" key="1">
    <citation type="submission" date="2017-09" db="EMBL/GenBank/DDBJ databases">
        <title>Depth-based differentiation of microbial function through sediment-hosted aquifers and enrichment of novel symbionts in the deep terrestrial subsurface.</title>
        <authorList>
            <person name="Probst A.J."/>
            <person name="Ladd B."/>
            <person name="Jarett J.K."/>
            <person name="Geller-Mcgrath D.E."/>
            <person name="Sieber C.M.K."/>
            <person name="Emerson J.B."/>
            <person name="Anantharaman K."/>
            <person name="Thomas B.C."/>
            <person name="Malmstrom R."/>
            <person name="Stieglmeier M."/>
            <person name="Klingl A."/>
            <person name="Woyke T."/>
            <person name="Ryan C.M."/>
            <person name="Banfield J.F."/>
        </authorList>
    </citation>
    <scope>NUCLEOTIDE SEQUENCE [LARGE SCALE GENOMIC DNA]</scope>
</reference>
<dbReference type="Proteomes" id="UP000234145">
    <property type="component" value="Unassembled WGS sequence"/>
</dbReference>
<dbReference type="InterPro" id="IPR011659">
    <property type="entry name" value="WD40"/>
</dbReference>
<dbReference type="AlphaFoldDB" id="A0A2H9P9E4"/>
<sequence length="166" mass="18892">WMPDGNHISYIRFPVDIGEGGFLARVNIASGIEERLSSDNKIMESIWGFPKQGKNKVYLYQLGGGRIWMNEDGTEKFEGRLLENEQLSSWAPDGRRFIYTYDEYGDDEETILNIEIGIMNSDGTGKELLTSTKGFNEGGAKWSPKDNLIIYTEEFSGNIYLMKLLK</sequence>
<dbReference type="InterPro" id="IPR011042">
    <property type="entry name" value="6-blade_b-propeller_TolB-like"/>
</dbReference>
<evidence type="ECO:0000313" key="2">
    <source>
        <dbReference type="Proteomes" id="UP000234145"/>
    </source>
</evidence>
<organism evidence="1 2">
    <name type="scientific">Candidatus Desantisbacteria bacterium CG_4_10_14_0_8_um_filter_39_17</name>
    <dbReference type="NCBI Taxonomy" id="1974542"/>
    <lineage>
        <taxon>Bacteria</taxon>
        <taxon>Candidatus Desantisiibacteriota</taxon>
    </lineage>
</organism>
<dbReference type="Pfam" id="PF07676">
    <property type="entry name" value="PD40"/>
    <property type="match status" value="1"/>
</dbReference>
<evidence type="ECO:0008006" key="3">
    <source>
        <dbReference type="Google" id="ProtNLM"/>
    </source>
</evidence>
<proteinExistence type="predicted"/>
<dbReference type="EMBL" id="PFMS01000121">
    <property type="protein sequence ID" value="PIZ14864.1"/>
    <property type="molecule type" value="Genomic_DNA"/>
</dbReference>
<gene>
    <name evidence="1" type="ORF">COY51_07095</name>
</gene>
<evidence type="ECO:0000313" key="1">
    <source>
        <dbReference type="EMBL" id="PIZ14864.1"/>
    </source>
</evidence>
<dbReference type="SUPFAM" id="SSF69304">
    <property type="entry name" value="Tricorn protease N-terminal domain"/>
    <property type="match status" value="1"/>
</dbReference>
<feature type="non-terminal residue" evidence="1">
    <location>
        <position position="1"/>
    </location>
</feature>
<name>A0A2H9P9E4_9BACT</name>
<accession>A0A2H9P9E4</accession>